<keyword evidence="6 8" id="KW-0539">Nucleus</keyword>
<comment type="caution">
    <text evidence="10">The sequence shown here is derived from an EMBL/GenBank/DDBJ whole genome shotgun (WGS) entry which is preliminary data.</text>
</comment>
<keyword evidence="11" id="KW-1185">Reference proteome</keyword>
<dbReference type="InterPro" id="IPR032458">
    <property type="entry name" value="Histone_H2A_CS"/>
</dbReference>
<dbReference type="InParanoid" id="A0A286U738"/>
<dbReference type="EMBL" id="NBII01000010">
    <property type="protein sequence ID" value="PAV15344.1"/>
    <property type="molecule type" value="Genomic_DNA"/>
</dbReference>
<dbReference type="CDD" id="cd00074">
    <property type="entry name" value="HFD_H2A"/>
    <property type="match status" value="1"/>
</dbReference>
<organism evidence="10 11">
    <name type="scientific">Pyrrhoderma noxium</name>
    <dbReference type="NCBI Taxonomy" id="2282107"/>
    <lineage>
        <taxon>Eukaryota</taxon>
        <taxon>Fungi</taxon>
        <taxon>Dikarya</taxon>
        <taxon>Basidiomycota</taxon>
        <taxon>Agaricomycotina</taxon>
        <taxon>Agaricomycetes</taxon>
        <taxon>Hymenochaetales</taxon>
        <taxon>Hymenochaetaceae</taxon>
        <taxon>Pyrrhoderma</taxon>
    </lineage>
</organism>
<dbReference type="AlphaFoldDB" id="A0A286U738"/>
<dbReference type="STRING" id="2282107.A0A286U738"/>
<dbReference type="PROSITE" id="PS00046">
    <property type="entry name" value="HISTONE_H2A"/>
    <property type="match status" value="1"/>
</dbReference>
<name>A0A286U738_9AGAM</name>
<gene>
    <name evidence="10" type="ORF">PNOK_0910600</name>
</gene>
<proteinExistence type="inferred from homology"/>
<dbReference type="Proteomes" id="UP000217199">
    <property type="component" value="Unassembled WGS sequence"/>
</dbReference>
<reference evidence="10 11" key="1">
    <citation type="journal article" date="2017" name="Mol. Ecol.">
        <title>Comparative and population genomic landscape of Phellinus noxius: A hypervariable fungus causing root rot in trees.</title>
        <authorList>
            <person name="Chung C.L."/>
            <person name="Lee T.J."/>
            <person name="Akiba M."/>
            <person name="Lee H.H."/>
            <person name="Kuo T.H."/>
            <person name="Liu D."/>
            <person name="Ke H.M."/>
            <person name="Yokoi T."/>
            <person name="Roa M.B."/>
            <person name="Lu M.J."/>
            <person name="Chang Y.Y."/>
            <person name="Ann P.J."/>
            <person name="Tsai J.N."/>
            <person name="Chen C.Y."/>
            <person name="Tzean S.S."/>
            <person name="Ota Y."/>
            <person name="Hattori T."/>
            <person name="Sahashi N."/>
            <person name="Liou R.F."/>
            <person name="Kikuchi T."/>
            <person name="Tsai I.J."/>
        </authorList>
    </citation>
    <scope>NUCLEOTIDE SEQUENCE [LARGE SCALE GENOMIC DNA]</scope>
    <source>
        <strain evidence="10 11">FFPRI411160</strain>
    </source>
</reference>
<accession>A0A286U738</accession>
<comment type="subcellular location">
    <subcellularLocation>
        <location evidence="2">Chromosome</location>
    </subcellularLocation>
    <subcellularLocation>
        <location evidence="1 8">Nucleus</location>
    </subcellularLocation>
</comment>
<evidence type="ECO:0000313" key="11">
    <source>
        <dbReference type="Proteomes" id="UP000217199"/>
    </source>
</evidence>
<dbReference type="GO" id="GO:0005634">
    <property type="term" value="C:nucleus"/>
    <property type="evidence" value="ECO:0007669"/>
    <property type="project" value="UniProtKB-SubCell"/>
</dbReference>
<keyword evidence="4 8" id="KW-0158">Chromosome</keyword>
<dbReference type="InterPro" id="IPR009072">
    <property type="entry name" value="Histone-fold"/>
</dbReference>
<comment type="subunit">
    <text evidence="8">The nucleosome is a histone octamer containing two molecules each of H2A, H2B, H3 and H4 assembled in one H3-H4 heterotetramer and two H2A-H2B heterodimers. The octamer wraps approximately 147 bp of DNA.</text>
</comment>
<evidence type="ECO:0000313" key="10">
    <source>
        <dbReference type="EMBL" id="PAV15344.1"/>
    </source>
</evidence>
<evidence type="ECO:0000256" key="8">
    <source>
        <dbReference type="RuleBase" id="RU003767"/>
    </source>
</evidence>
<sequence length="144" mass="15802">MSAARSKVVDYPGIGKVRVYPIKSKPFSRSGKAGLNFPVGRVHRALKRGKYAERLSSVVPVYVTAVLEYLMAELLELSGDKAHADRKSRITPRHIQLAISTDDELRELCSGVVISGGGKKPSEPPTLVSTPEKITYVTPAKFYF</sequence>
<dbReference type="GO" id="GO:0046982">
    <property type="term" value="F:protein heterodimerization activity"/>
    <property type="evidence" value="ECO:0007669"/>
    <property type="project" value="InterPro"/>
</dbReference>
<protein>
    <recommendedName>
        <fullName evidence="8">Histone H2A</fullName>
    </recommendedName>
</protein>
<dbReference type="InterPro" id="IPR007125">
    <property type="entry name" value="H2A/H2B/H3"/>
</dbReference>
<dbReference type="GO" id="GO:0000786">
    <property type="term" value="C:nucleosome"/>
    <property type="evidence" value="ECO:0007669"/>
    <property type="project" value="UniProtKB-KW"/>
</dbReference>
<comment type="similarity">
    <text evidence="3 8">Belongs to the histone H2A family.</text>
</comment>
<dbReference type="InterPro" id="IPR002119">
    <property type="entry name" value="Histone_H2A"/>
</dbReference>
<evidence type="ECO:0000256" key="3">
    <source>
        <dbReference type="ARBA" id="ARBA00010691"/>
    </source>
</evidence>
<dbReference type="SUPFAM" id="SSF47113">
    <property type="entry name" value="Histone-fold"/>
    <property type="match status" value="1"/>
</dbReference>
<evidence type="ECO:0000256" key="7">
    <source>
        <dbReference type="ARBA" id="ARBA00023269"/>
    </source>
</evidence>
<dbReference type="GO" id="GO:0003677">
    <property type="term" value="F:DNA binding"/>
    <property type="evidence" value="ECO:0007669"/>
    <property type="project" value="UniProtKB-KW"/>
</dbReference>
<evidence type="ECO:0000256" key="1">
    <source>
        <dbReference type="ARBA" id="ARBA00004123"/>
    </source>
</evidence>
<dbReference type="PANTHER" id="PTHR23430">
    <property type="entry name" value="HISTONE H2A"/>
    <property type="match status" value="1"/>
</dbReference>
<evidence type="ECO:0000259" key="9">
    <source>
        <dbReference type="Pfam" id="PF00125"/>
    </source>
</evidence>
<dbReference type="SMART" id="SM00414">
    <property type="entry name" value="H2A"/>
    <property type="match status" value="1"/>
</dbReference>
<keyword evidence="5 8" id="KW-0238">DNA-binding</keyword>
<dbReference type="GO" id="GO:0030527">
    <property type="term" value="F:structural constituent of chromatin"/>
    <property type="evidence" value="ECO:0007669"/>
    <property type="project" value="InterPro"/>
</dbReference>
<keyword evidence="7 8" id="KW-0544">Nucleosome core</keyword>
<dbReference type="OrthoDB" id="9421954at2759"/>
<evidence type="ECO:0000256" key="5">
    <source>
        <dbReference type="ARBA" id="ARBA00023125"/>
    </source>
</evidence>
<evidence type="ECO:0000256" key="6">
    <source>
        <dbReference type="ARBA" id="ARBA00023242"/>
    </source>
</evidence>
<evidence type="ECO:0000256" key="4">
    <source>
        <dbReference type="ARBA" id="ARBA00022454"/>
    </source>
</evidence>
<dbReference type="Pfam" id="PF00125">
    <property type="entry name" value="Histone"/>
    <property type="match status" value="1"/>
</dbReference>
<feature type="domain" description="Core Histone H2A/H2B/H3" evidence="9">
    <location>
        <begin position="25"/>
        <end position="99"/>
    </location>
</feature>
<evidence type="ECO:0000256" key="2">
    <source>
        <dbReference type="ARBA" id="ARBA00004286"/>
    </source>
</evidence>
<dbReference type="PRINTS" id="PR00620">
    <property type="entry name" value="HISTONEH2A"/>
</dbReference>
<dbReference type="Gene3D" id="1.10.20.10">
    <property type="entry name" value="Histone, subunit A"/>
    <property type="match status" value="1"/>
</dbReference>